<dbReference type="Proteomes" id="UP000433181">
    <property type="component" value="Unassembled WGS sequence"/>
</dbReference>
<accession>A0A6I2UFT7</accession>
<dbReference type="InterPro" id="IPR054216">
    <property type="entry name" value="DUF6930"/>
</dbReference>
<evidence type="ECO:0000313" key="3">
    <source>
        <dbReference type="EMBL" id="MSU08404.1"/>
    </source>
</evidence>
<dbReference type="GeneID" id="96778329"/>
<evidence type="ECO:0000259" key="1">
    <source>
        <dbReference type="Pfam" id="PF22007"/>
    </source>
</evidence>
<reference evidence="3 4" key="1">
    <citation type="submission" date="2019-08" db="EMBL/GenBank/DDBJ databases">
        <title>In-depth cultivation of the pig gut microbiome towards novel bacterial diversity and tailored functional studies.</title>
        <authorList>
            <person name="Wylensek D."/>
            <person name="Hitch T.C.A."/>
            <person name="Clavel T."/>
        </authorList>
    </citation>
    <scope>NUCLEOTIDE SEQUENCE [LARGE SCALE GENOMIC DNA]</scope>
    <source>
        <strain evidence="3 4">WCA-693-APC-5D-A</strain>
    </source>
</reference>
<gene>
    <name evidence="3" type="ORF">FYJ84_05320</name>
</gene>
<name>A0A6I2UFT7_9FIRM</name>
<evidence type="ECO:0000313" key="4">
    <source>
        <dbReference type="Proteomes" id="UP000433181"/>
    </source>
</evidence>
<protein>
    <submittedName>
        <fullName evidence="3">Uncharacterized protein</fullName>
    </submittedName>
</protein>
<sequence>MISNNELYDIMYDEAFRLKKAKAWRMLDDREIVAVRTMHDGTWFCTLMVDEYGYRNGICVYDEQSGVSVLRQIMDLELDEGREIYEQLELVLSHYGYIIGFASKSSITEDPVGAGTLDYCKRKKIRARGKNFYPMIKVLRPHHIPWKLETEADLRIVTAVMRVFGQMDDDFVWQNGGGTLERFDEKIAVPVFVENEDGSFRLGTMQLPRYRELEYSSPDWNDLQAARLKKVKKTSSVWLAECFLMMQCIAEGGDELAEGEHPEHAPFYPENLVVLDDATGSIVMMESSSEDADYEVILDKLCSVILSNGRPRQILVRTKRTEKFFKKLCRRLDIKLVLDEELLELKDLRDDFMSDMSGIDYMDAYDEDGCGTYDENLQPVDILDEDFEKKVNENFTRMVKSGVLSELPNSDFAAAVDFFLINDGLGMDVLEVMRKEYRRRRRERIIGMLKFGASSRGRRR</sequence>
<feature type="domain" description="DUF7309" evidence="2">
    <location>
        <begin position="11"/>
        <end position="162"/>
    </location>
</feature>
<keyword evidence="4" id="KW-1185">Reference proteome</keyword>
<feature type="domain" description="DUF6930" evidence="1">
    <location>
        <begin position="226"/>
        <end position="352"/>
    </location>
</feature>
<dbReference type="EMBL" id="VUNR01000007">
    <property type="protein sequence ID" value="MSU08404.1"/>
    <property type="molecule type" value="Genomic_DNA"/>
</dbReference>
<organism evidence="3 4">
    <name type="scientific">Anaerovibrio slackiae</name>
    <dbReference type="NCBI Taxonomy" id="2652309"/>
    <lineage>
        <taxon>Bacteria</taxon>
        <taxon>Bacillati</taxon>
        <taxon>Bacillota</taxon>
        <taxon>Negativicutes</taxon>
        <taxon>Selenomonadales</taxon>
        <taxon>Selenomonadaceae</taxon>
        <taxon>Anaerovibrio</taxon>
    </lineage>
</organism>
<dbReference type="Pfam" id="PF22007">
    <property type="entry name" value="DUF6930"/>
    <property type="match status" value="1"/>
</dbReference>
<comment type="caution">
    <text evidence="3">The sequence shown here is derived from an EMBL/GenBank/DDBJ whole genome shotgun (WGS) entry which is preliminary data.</text>
</comment>
<evidence type="ECO:0000259" key="2">
    <source>
        <dbReference type="Pfam" id="PF23988"/>
    </source>
</evidence>
<dbReference type="Pfam" id="PF23988">
    <property type="entry name" value="DUF7309"/>
    <property type="match status" value="1"/>
</dbReference>
<proteinExistence type="predicted"/>
<dbReference type="RefSeq" id="WP_154406567.1">
    <property type="nucleotide sequence ID" value="NZ_VUNR01000007.1"/>
</dbReference>
<dbReference type="InterPro" id="IPR055733">
    <property type="entry name" value="DUF7309"/>
</dbReference>
<dbReference type="AlphaFoldDB" id="A0A6I2UFT7"/>